<feature type="region of interest" description="Disordered" evidence="1">
    <location>
        <begin position="99"/>
        <end position="160"/>
    </location>
</feature>
<organism evidence="4 5">
    <name type="scientific">Morchella conica CCBAS932</name>
    <dbReference type="NCBI Taxonomy" id="1392247"/>
    <lineage>
        <taxon>Eukaryota</taxon>
        <taxon>Fungi</taxon>
        <taxon>Dikarya</taxon>
        <taxon>Ascomycota</taxon>
        <taxon>Pezizomycotina</taxon>
        <taxon>Pezizomycetes</taxon>
        <taxon>Pezizales</taxon>
        <taxon>Morchellaceae</taxon>
        <taxon>Morchella</taxon>
    </lineage>
</organism>
<sequence>MTTQDIQSADLASFEAIQSYDWAADREFQAGLQSILSTASSPEQVATLTIRAKCFFYSKQSGLPIDYDAFNSWLAQKAPAAAVPSTEAESTSVSAAAAITHPHQRKDSASILGRPSVDTTNPLVNSENFPASAPSPSLEENDTDSATGTPTPGKPEAPYPTSFAHIVELITTGQPIPGIREIPNVLNTAPPSEATKPRRLKPWEIAAQNSGGSTEKSESIQSS</sequence>
<dbReference type="STRING" id="1392247.A0A3N4KY78"/>
<feature type="compositionally biased region" description="Polar residues" evidence="1">
    <location>
        <begin position="117"/>
        <end position="129"/>
    </location>
</feature>
<dbReference type="InterPro" id="IPR058841">
    <property type="entry name" value="HTH_76"/>
</dbReference>
<feature type="domain" description="Peroxisomal membrane protein PEX14-like KPWE" evidence="2">
    <location>
        <begin position="158"/>
        <end position="204"/>
    </location>
</feature>
<evidence type="ECO:0000259" key="3">
    <source>
        <dbReference type="Pfam" id="PF25871"/>
    </source>
</evidence>
<feature type="domain" description="PEX14-like helix-turn-helix" evidence="3">
    <location>
        <begin position="13"/>
        <end position="77"/>
    </location>
</feature>
<dbReference type="InParanoid" id="A0A3N4KY78"/>
<accession>A0A3N4KY78</accession>
<dbReference type="PANTHER" id="PTHR36855">
    <property type="entry name" value="CHROMOSOME 10, WHOLE GENOME SHOTGUN SEQUENCE"/>
    <property type="match status" value="1"/>
</dbReference>
<name>A0A3N4KY78_9PEZI</name>
<proteinExistence type="predicted"/>
<dbReference type="PANTHER" id="PTHR36855:SF1">
    <property type="entry name" value="PEROXISOME MEMBRANE ANCHOR PROTEIN PEX14P N-TERMINAL DOMAIN-CONTAINING PROTEIN"/>
    <property type="match status" value="1"/>
</dbReference>
<dbReference type="AlphaFoldDB" id="A0A3N4KY78"/>
<dbReference type="Proteomes" id="UP000277580">
    <property type="component" value="Unassembled WGS sequence"/>
</dbReference>
<dbReference type="Pfam" id="PF17733">
    <property type="entry name" value="KPWE_dom"/>
    <property type="match status" value="1"/>
</dbReference>
<reference evidence="4 5" key="1">
    <citation type="journal article" date="2018" name="Nat. Ecol. Evol.">
        <title>Pezizomycetes genomes reveal the molecular basis of ectomycorrhizal truffle lifestyle.</title>
        <authorList>
            <person name="Murat C."/>
            <person name="Payen T."/>
            <person name="Noel B."/>
            <person name="Kuo A."/>
            <person name="Morin E."/>
            <person name="Chen J."/>
            <person name="Kohler A."/>
            <person name="Krizsan K."/>
            <person name="Balestrini R."/>
            <person name="Da Silva C."/>
            <person name="Montanini B."/>
            <person name="Hainaut M."/>
            <person name="Levati E."/>
            <person name="Barry K.W."/>
            <person name="Belfiori B."/>
            <person name="Cichocki N."/>
            <person name="Clum A."/>
            <person name="Dockter R.B."/>
            <person name="Fauchery L."/>
            <person name="Guy J."/>
            <person name="Iotti M."/>
            <person name="Le Tacon F."/>
            <person name="Lindquist E.A."/>
            <person name="Lipzen A."/>
            <person name="Malagnac F."/>
            <person name="Mello A."/>
            <person name="Molinier V."/>
            <person name="Miyauchi S."/>
            <person name="Poulain J."/>
            <person name="Riccioni C."/>
            <person name="Rubini A."/>
            <person name="Sitrit Y."/>
            <person name="Splivallo R."/>
            <person name="Traeger S."/>
            <person name="Wang M."/>
            <person name="Zifcakova L."/>
            <person name="Wipf D."/>
            <person name="Zambonelli A."/>
            <person name="Paolocci F."/>
            <person name="Nowrousian M."/>
            <person name="Ottonello S."/>
            <person name="Baldrian P."/>
            <person name="Spatafora J.W."/>
            <person name="Henrissat B."/>
            <person name="Nagy L.G."/>
            <person name="Aury J.M."/>
            <person name="Wincker P."/>
            <person name="Grigoriev I.V."/>
            <person name="Bonfante P."/>
            <person name="Martin F.M."/>
        </authorList>
    </citation>
    <scope>NUCLEOTIDE SEQUENCE [LARGE SCALE GENOMIC DNA]</scope>
    <source>
        <strain evidence="4 5">CCBAS932</strain>
    </source>
</reference>
<feature type="compositionally biased region" description="Polar residues" evidence="1">
    <location>
        <begin position="207"/>
        <end position="223"/>
    </location>
</feature>
<keyword evidence="5" id="KW-1185">Reference proteome</keyword>
<evidence type="ECO:0000256" key="1">
    <source>
        <dbReference type="SAM" id="MobiDB-lite"/>
    </source>
</evidence>
<dbReference type="EMBL" id="ML119112">
    <property type="protein sequence ID" value="RPB15523.1"/>
    <property type="molecule type" value="Genomic_DNA"/>
</dbReference>
<dbReference type="InterPro" id="IPR040554">
    <property type="entry name" value="KPWE_PEX14_dom"/>
</dbReference>
<protein>
    <submittedName>
        <fullName evidence="4">Uncharacterized protein</fullName>
    </submittedName>
</protein>
<feature type="region of interest" description="Disordered" evidence="1">
    <location>
        <begin position="180"/>
        <end position="223"/>
    </location>
</feature>
<evidence type="ECO:0000313" key="5">
    <source>
        <dbReference type="Proteomes" id="UP000277580"/>
    </source>
</evidence>
<evidence type="ECO:0000259" key="2">
    <source>
        <dbReference type="Pfam" id="PF17733"/>
    </source>
</evidence>
<gene>
    <name evidence="4" type="ORF">P167DRAFT_603057</name>
</gene>
<dbReference type="Pfam" id="PF25871">
    <property type="entry name" value="HTH_76"/>
    <property type="match status" value="1"/>
</dbReference>
<evidence type="ECO:0000313" key="4">
    <source>
        <dbReference type="EMBL" id="RPB15523.1"/>
    </source>
</evidence>
<dbReference type="OrthoDB" id="9936937at2759"/>